<dbReference type="InterPro" id="IPR007159">
    <property type="entry name" value="SpoVT-AbrB_dom"/>
</dbReference>
<evidence type="ECO:0000313" key="1">
    <source>
        <dbReference type="EMBL" id="NEV65694.1"/>
    </source>
</evidence>
<reference evidence="1" key="3">
    <citation type="submission" date="2020-02" db="EMBL/GenBank/DDBJ databases">
        <authorList>
            <person name="Sarangi A.N."/>
            <person name="Ghosh S."/>
            <person name="Mukherjee M."/>
            <person name="Tripathy S."/>
        </authorList>
    </citation>
    <scope>NUCLEOTIDE SEQUENCE</scope>
    <source>
        <strain evidence="1">BDU141951</strain>
    </source>
</reference>
<dbReference type="AlphaFoldDB" id="A0A0C1YDN1"/>
<dbReference type="SMART" id="SM00966">
    <property type="entry name" value="SpoVT_AbrB"/>
    <property type="match status" value="1"/>
</dbReference>
<dbReference type="Pfam" id="PF04014">
    <property type="entry name" value="MazE_antitoxin"/>
    <property type="match status" value="1"/>
</dbReference>
<dbReference type="EMBL" id="JTHE02000002">
    <property type="protein sequence ID" value="NEV65694.1"/>
    <property type="molecule type" value="Genomic_DNA"/>
</dbReference>
<name>A0A0C1YDN1_9CYAN</name>
<keyword evidence="1" id="KW-0238">DNA-binding</keyword>
<reference evidence="1" key="1">
    <citation type="submission" date="2014-11" db="EMBL/GenBank/DDBJ databases">
        <authorList>
            <person name="Malar M.C."/>
            <person name="Sen D."/>
            <person name="Tripathy S."/>
        </authorList>
    </citation>
    <scope>NUCLEOTIDE SEQUENCE</scope>
    <source>
        <strain evidence="1">BDU141951</strain>
    </source>
</reference>
<dbReference type="InterPro" id="IPR037914">
    <property type="entry name" value="SpoVT-AbrB_sf"/>
</dbReference>
<sequence length="84" mass="9442">MEVTRLSSDGQVIIPMSLRLAHQWEPGQEFVAIDTDNGVLLQPKPPFQTTTLEEVAGCLRYEGPPKSLEEFDQAIAQTLKEQWS</sequence>
<gene>
    <name evidence="1" type="ORF">QQ91_001010</name>
</gene>
<accession>A0A0C1YDN1</accession>
<protein>
    <submittedName>
        <fullName evidence="1">AbrB/MazE/SpoVT family DNA-binding domain-containing protein</fullName>
    </submittedName>
</protein>
<dbReference type="SUPFAM" id="SSF89447">
    <property type="entry name" value="AbrB/MazE/MraZ-like"/>
    <property type="match status" value="1"/>
</dbReference>
<dbReference type="GO" id="GO:0003677">
    <property type="term" value="F:DNA binding"/>
    <property type="evidence" value="ECO:0007669"/>
    <property type="project" value="UniProtKB-KW"/>
</dbReference>
<organism evidence="1">
    <name type="scientific">Lyngbya confervoides BDU141951</name>
    <dbReference type="NCBI Taxonomy" id="1574623"/>
    <lineage>
        <taxon>Bacteria</taxon>
        <taxon>Bacillati</taxon>
        <taxon>Cyanobacteriota</taxon>
        <taxon>Cyanophyceae</taxon>
        <taxon>Oscillatoriophycideae</taxon>
        <taxon>Oscillatoriales</taxon>
        <taxon>Microcoleaceae</taxon>
        <taxon>Lyngbya</taxon>
    </lineage>
</organism>
<proteinExistence type="predicted"/>
<reference evidence="1" key="2">
    <citation type="journal article" date="2015" name="Genome Announc.">
        <title>Draft Genome Sequence of Filamentous Marine Cyanobacterium Lyngbya confervoides Strain BDU141951.</title>
        <authorList>
            <person name="Chandrababunaidu M.M."/>
            <person name="Sen D."/>
            <person name="Tripathy S."/>
        </authorList>
    </citation>
    <scope>NUCLEOTIDE SEQUENCE</scope>
    <source>
        <strain evidence="1">BDU141951</strain>
    </source>
</reference>
<comment type="caution">
    <text evidence="1">The sequence shown here is derived from an EMBL/GenBank/DDBJ whole genome shotgun (WGS) entry which is preliminary data.</text>
</comment>